<dbReference type="PANTHER" id="PTHR48111">
    <property type="entry name" value="REGULATOR OF RPOS"/>
    <property type="match status" value="1"/>
</dbReference>
<feature type="domain" description="Response regulatory" evidence="8">
    <location>
        <begin position="13"/>
        <end position="126"/>
    </location>
</feature>
<evidence type="ECO:0000256" key="2">
    <source>
        <dbReference type="ARBA" id="ARBA00023012"/>
    </source>
</evidence>
<keyword evidence="11" id="KW-1185">Reference proteome</keyword>
<evidence type="ECO:0000313" key="10">
    <source>
        <dbReference type="EMBL" id="RMX06020.1"/>
    </source>
</evidence>
<feature type="modified residue" description="4-aspartylphosphate" evidence="6">
    <location>
        <position position="62"/>
    </location>
</feature>
<dbReference type="GO" id="GO:0005829">
    <property type="term" value="C:cytosol"/>
    <property type="evidence" value="ECO:0007669"/>
    <property type="project" value="TreeGrafter"/>
</dbReference>
<dbReference type="InterPro" id="IPR036388">
    <property type="entry name" value="WH-like_DNA-bd_sf"/>
</dbReference>
<evidence type="ECO:0000256" key="5">
    <source>
        <dbReference type="ARBA" id="ARBA00023163"/>
    </source>
</evidence>
<dbReference type="InterPro" id="IPR011006">
    <property type="entry name" value="CheY-like_superfamily"/>
</dbReference>
<dbReference type="OrthoDB" id="9802426at2"/>
<keyword evidence="1 6" id="KW-0597">Phosphoprotein</keyword>
<dbReference type="PROSITE" id="PS50110">
    <property type="entry name" value="RESPONSE_REGULATORY"/>
    <property type="match status" value="1"/>
</dbReference>
<reference evidence="10 11" key="1">
    <citation type="submission" date="2018-10" db="EMBL/GenBank/DDBJ databases">
        <title>Draft genome of Cortibacter populi DSM10536.</title>
        <authorList>
            <person name="Bernier A.-M."/>
            <person name="Bernard K."/>
        </authorList>
    </citation>
    <scope>NUCLEOTIDE SEQUENCE [LARGE SCALE GENOMIC DNA]</scope>
    <source>
        <strain evidence="10 11">DSM 105136</strain>
    </source>
</reference>
<dbReference type="GO" id="GO:0000156">
    <property type="term" value="F:phosphorelay response regulator activity"/>
    <property type="evidence" value="ECO:0007669"/>
    <property type="project" value="TreeGrafter"/>
</dbReference>
<dbReference type="EMBL" id="RDQO01000003">
    <property type="protein sequence ID" value="RMX06020.1"/>
    <property type="molecule type" value="Genomic_DNA"/>
</dbReference>
<gene>
    <name evidence="10" type="ORF">D8I35_10765</name>
</gene>
<proteinExistence type="predicted"/>
<dbReference type="GO" id="GO:0000976">
    <property type="term" value="F:transcription cis-regulatory region binding"/>
    <property type="evidence" value="ECO:0007669"/>
    <property type="project" value="TreeGrafter"/>
</dbReference>
<evidence type="ECO:0000313" key="11">
    <source>
        <dbReference type="Proteomes" id="UP000278006"/>
    </source>
</evidence>
<dbReference type="Gene3D" id="6.10.250.690">
    <property type="match status" value="1"/>
</dbReference>
<dbReference type="SMART" id="SM00448">
    <property type="entry name" value="REC"/>
    <property type="match status" value="1"/>
</dbReference>
<dbReference type="InterPro" id="IPR001789">
    <property type="entry name" value="Sig_transdc_resp-reg_receiver"/>
</dbReference>
<dbReference type="InterPro" id="IPR016032">
    <property type="entry name" value="Sig_transdc_resp-reg_C-effctor"/>
</dbReference>
<evidence type="ECO:0000256" key="7">
    <source>
        <dbReference type="PROSITE-ProRule" id="PRU01091"/>
    </source>
</evidence>
<name>A0A3M6QSL0_9BURK</name>
<keyword evidence="3" id="KW-0805">Transcription regulation</keyword>
<organism evidence="10 11">
    <name type="scientific">Corticibacter populi</name>
    <dbReference type="NCBI Taxonomy" id="1550736"/>
    <lineage>
        <taxon>Bacteria</taxon>
        <taxon>Pseudomonadati</taxon>
        <taxon>Pseudomonadota</taxon>
        <taxon>Betaproteobacteria</taxon>
        <taxon>Burkholderiales</taxon>
        <taxon>Comamonadaceae</taxon>
        <taxon>Corticibacter</taxon>
    </lineage>
</organism>
<dbReference type="GO" id="GO:0006355">
    <property type="term" value="P:regulation of DNA-templated transcription"/>
    <property type="evidence" value="ECO:0007669"/>
    <property type="project" value="InterPro"/>
</dbReference>
<dbReference type="GO" id="GO:0032993">
    <property type="term" value="C:protein-DNA complex"/>
    <property type="evidence" value="ECO:0007669"/>
    <property type="project" value="TreeGrafter"/>
</dbReference>
<protein>
    <submittedName>
        <fullName evidence="10">DNA-binding response regulator</fullName>
    </submittedName>
</protein>
<dbReference type="Pfam" id="PF00072">
    <property type="entry name" value="Response_reg"/>
    <property type="match status" value="1"/>
</dbReference>
<feature type="DNA-binding region" description="OmpR/PhoB-type" evidence="7">
    <location>
        <begin position="158"/>
        <end position="260"/>
    </location>
</feature>
<dbReference type="CDD" id="cd00383">
    <property type="entry name" value="trans_reg_C"/>
    <property type="match status" value="1"/>
</dbReference>
<dbReference type="PROSITE" id="PS51755">
    <property type="entry name" value="OMPR_PHOB"/>
    <property type="match status" value="1"/>
</dbReference>
<sequence length="267" mass="29270">MGTAVAASPVPLRVLVVDDHPRIRDPLAVFLRRHALHVRTAGDAAAMTLWLRHERFDVVVLDVMLPDGDGSQLCAQVRRQHGVPVILLTARDAIDDRVRGLEGGADDYVVKPFDPRELLARLRAVARRGMAAMPTMPAGAAARSAALAAVFPAGLERQRNYRFNGCRFDALQGLLHPAQGRPAVPLSEAQARLLEVLLHHANRVLSRDELLELTRTQGRQGDLAYDRTMDRQISRLRGKLQAAGTAVLRTVRGQGYLLAVHEDVAHG</sequence>
<evidence type="ECO:0000256" key="4">
    <source>
        <dbReference type="ARBA" id="ARBA00023125"/>
    </source>
</evidence>
<dbReference type="Gene3D" id="3.40.50.2300">
    <property type="match status" value="1"/>
</dbReference>
<dbReference type="AlphaFoldDB" id="A0A3M6QSL0"/>
<dbReference type="Pfam" id="PF00486">
    <property type="entry name" value="Trans_reg_C"/>
    <property type="match status" value="1"/>
</dbReference>
<dbReference type="SUPFAM" id="SSF52172">
    <property type="entry name" value="CheY-like"/>
    <property type="match status" value="1"/>
</dbReference>
<keyword evidence="4 7" id="KW-0238">DNA-binding</keyword>
<keyword evidence="2" id="KW-0902">Two-component regulatory system</keyword>
<evidence type="ECO:0000256" key="1">
    <source>
        <dbReference type="ARBA" id="ARBA00022553"/>
    </source>
</evidence>
<keyword evidence="5" id="KW-0804">Transcription</keyword>
<dbReference type="SMART" id="SM00862">
    <property type="entry name" value="Trans_reg_C"/>
    <property type="match status" value="1"/>
</dbReference>
<dbReference type="Gene3D" id="1.10.10.10">
    <property type="entry name" value="Winged helix-like DNA-binding domain superfamily/Winged helix DNA-binding domain"/>
    <property type="match status" value="1"/>
</dbReference>
<dbReference type="Proteomes" id="UP000278006">
    <property type="component" value="Unassembled WGS sequence"/>
</dbReference>
<comment type="caution">
    <text evidence="10">The sequence shown here is derived from an EMBL/GenBank/DDBJ whole genome shotgun (WGS) entry which is preliminary data.</text>
</comment>
<dbReference type="InterPro" id="IPR039420">
    <property type="entry name" value="WalR-like"/>
</dbReference>
<evidence type="ECO:0000259" key="9">
    <source>
        <dbReference type="PROSITE" id="PS51755"/>
    </source>
</evidence>
<dbReference type="InterPro" id="IPR001867">
    <property type="entry name" value="OmpR/PhoB-type_DNA-bd"/>
</dbReference>
<evidence type="ECO:0000259" key="8">
    <source>
        <dbReference type="PROSITE" id="PS50110"/>
    </source>
</evidence>
<evidence type="ECO:0000256" key="3">
    <source>
        <dbReference type="ARBA" id="ARBA00023015"/>
    </source>
</evidence>
<dbReference type="SUPFAM" id="SSF46894">
    <property type="entry name" value="C-terminal effector domain of the bipartite response regulators"/>
    <property type="match status" value="1"/>
</dbReference>
<evidence type="ECO:0000256" key="6">
    <source>
        <dbReference type="PROSITE-ProRule" id="PRU00169"/>
    </source>
</evidence>
<feature type="domain" description="OmpR/PhoB-type" evidence="9">
    <location>
        <begin position="158"/>
        <end position="260"/>
    </location>
</feature>
<accession>A0A3M6QSL0</accession>
<dbReference type="PANTHER" id="PTHR48111:SF4">
    <property type="entry name" value="DNA-BINDING DUAL TRANSCRIPTIONAL REGULATOR OMPR"/>
    <property type="match status" value="1"/>
</dbReference>